<dbReference type="InterPro" id="IPR029058">
    <property type="entry name" value="AB_hydrolase_fold"/>
</dbReference>
<evidence type="ECO:0000259" key="1">
    <source>
        <dbReference type="Pfam" id="PF09994"/>
    </source>
</evidence>
<dbReference type="Pfam" id="PF09994">
    <property type="entry name" value="T6SS_Tle1-like_cat"/>
    <property type="match status" value="1"/>
</dbReference>
<evidence type="ECO:0000313" key="3">
    <source>
        <dbReference type="Proteomes" id="UP000184211"/>
    </source>
</evidence>
<keyword evidence="3" id="KW-1185">Reference proteome</keyword>
<dbReference type="InterPro" id="IPR018712">
    <property type="entry name" value="Tle1-like_cat"/>
</dbReference>
<keyword evidence="2" id="KW-0378">Hydrolase</keyword>
<accession>A0A1M5TSS7</accession>
<gene>
    <name evidence="2" type="ORF">SAMN04488044_2680</name>
</gene>
<protein>
    <submittedName>
        <fullName evidence="2">Uncharacterized alpha/beta hydrolase domain</fullName>
    </submittedName>
</protein>
<dbReference type="Proteomes" id="UP000184211">
    <property type="component" value="Unassembled WGS sequence"/>
</dbReference>
<sequence length="359" mass="41017">MRLPRWTLKLRTLFRRKVSEPQQGLAIRREPQIHVVILDGTMSSLAAGMQTNAGQTFQLLKEAVPPISLYYEAGVQFKKWKHAPDVMMGRGINRQIRRAYGFLASRYRPGDKIFLFGYSRGAFAVRSLAGVIDRVGLLQAKHATERNVQMAYRHYECAPDSDAAREFSKLFCHDAAEIEMIGVWDTVKALGLRLPLLWRLTEEKHAFHNHQLGNSVRHGYHALAIDENRLVYEPVLWDEPEGFTGRVEQMWFHGSHADVGGQLLGEEESRPLANIPLVWMLEKSEALGLPLPQGWQARFPQDATAPSVGTWTGWGKMFLLRKKREIGRDPSEAIHETAQRFMEKKEPRVAPLLRRLKGH</sequence>
<organism evidence="2 3">
    <name type="scientific">Cognatishimia maritima</name>
    <dbReference type="NCBI Taxonomy" id="870908"/>
    <lineage>
        <taxon>Bacteria</taxon>
        <taxon>Pseudomonadati</taxon>
        <taxon>Pseudomonadota</taxon>
        <taxon>Alphaproteobacteria</taxon>
        <taxon>Rhodobacterales</taxon>
        <taxon>Paracoccaceae</taxon>
        <taxon>Cognatishimia</taxon>
    </lineage>
</organism>
<dbReference type="STRING" id="870908.SAMN04488044_2680"/>
<proteinExistence type="predicted"/>
<reference evidence="3" key="1">
    <citation type="submission" date="2016-11" db="EMBL/GenBank/DDBJ databases">
        <authorList>
            <person name="Varghese N."/>
            <person name="Submissions S."/>
        </authorList>
    </citation>
    <scope>NUCLEOTIDE SEQUENCE [LARGE SCALE GENOMIC DNA]</scope>
    <source>
        <strain evidence="3">DSM 28223</strain>
    </source>
</reference>
<dbReference type="OrthoDB" id="4378831at2"/>
<evidence type="ECO:0000313" key="2">
    <source>
        <dbReference type="EMBL" id="SHH53463.1"/>
    </source>
</evidence>
<name>A0A1M5TSS7_9RHOB</name>
<dbReference type="PANTHER" id="PTHR33840">
    <property type="match status" value="1"/>
</dbReference>
<dbReference type="PANTHER" id="PTHR33840:SF1">
    <property type="entry name" value="TLE1 PHOSPHOLIPASE DOMAIN-CONTAINING PROTEIN"/>
    <property type="match status" value="1"/>
</dbReference>
<feature type="domain" description="T6SS Phospholipase effector Tle1-like catalytic" evidence="1">
    <location>
        <begin position="35"/>
        <end position="282"/>
    </location>
</feature>
<dbReference type="AlphaFoldDB" id="A0A1M5TSS7"/>
<dbReference type="EMBL" id="FQWM01000006">
    <property type="protein sequence ID" value="SHH53463.1"/>
    <property type="molecule type" value="Genomic_DNA"/>
</dbReference>
<dbReference type="GO" id="GO:0016787">
    <property type="term" value="F:hydrolase activity"/>
    <property type="evidence" value="ECO:0007669"/>
    <property type="project" value="UniProtKB-KW"/>
</dbReference>
<dbReference type="SUPFAM" id="SSF53474">
    <property type="entry name" value="alpha/beta-Hydrolases"/>
    <property type="match status" value="1"/>
</dbReference>
<dbReference type="RefSeq" id="WP_072793543.1">
    <property type="nucleotide sequence ID" value="NZ_FQWM01000006.1"/>
</dbReference>